<dbReference type="EMBL" id="BSNK01000002">
    <property type="protein sequence ID" value="GLQ25053.1"/>
    <property type="molecule type" value="Genomic_DNA"/>
</dbReference>
<accession>A0ABQ5VC31</accession>
<dbReference type="InterPro" id="IPR029045">
    <property type="entry name" value="ClpP/crotonase-like_dom_sf"/>
</dbReference>
<keyword evidence="1" id="KW-0812">Transmembrane</keyword>
<sequence length="232" mass="26260">MAWNPYDQNEWDRGWTEPIPKRRRSPITAFIVVLLAAMFVWEALQMPPDPDARFNLVVEDTIAYAYGGTDKDSFNDVRRQLDANPQLRTIVLKHVPGTTHLGENTRIAQMFRARGLNTHLERTSFIASGGVDLFLAGQSRTMDCGARIGVHSWKGENGDTPRKLGYDPIEERMEAFHSTLDVDPDFYQFARDAAPHSSLYFLSKTDLERFNILSDGACEGTNWFGFLNGSAR</sequence>
<evidence type="ECO:0000313" key="2">
    <source>
        <dbReference type="EMBL" id="GLQ25053.1"/>
    </source>
</evidence>
<reference evidence="2" key="2">
    <citation type="submission" date="2023-01" db="EMBL/GenBank/DDBJ databases">
        <title>Draft genome sequence of Algimonas ampicilliniresistens strain NBRC 108219.</title>
        <authorList>
            <person name="Sun Q."/>
            <person name="Mori K."/>
        </authorList>
    </citation>
    <scope>NUCLEOTIDE SEQUENCE</scope>
    <source>
        <strain evidence="2">NBRC 108219</strain>
    </source>
</reference>
<dbReference type="SUPFAM" id="SSF52096">
    <property type="entry name" value="ClpP/crotonase"/>
    <property type="match status" value="1"/>
</dbReference>
<keyword evidence="3" id="KW-1185">Reference proteome</keyword>
<keyword evidence="1" id="KW-0472">Membrane</keyword>
<name>A0ABQ5VC31_9PROT</name>
<proteinExistence type="predicted"/>
<comment type="caution">
    <text evidence="2">The sequence shown here is derived from an EMBL/GenBank/DDBJ whole genome shotgun (WGS) entry which is preliminary data.</text>
</comment>
<dbReference type="Proteomes" id="UP001161391">
    <property type="component" value="Unassembled WGS sequence"/>
</dbReference>
<dbReference type="RefSeq" id="WP_284392172.1">
    <property type="nucleotide sequence ID" value="NZ_BSNK01000002.1"/>
</dbReference>
<evidence type="ECO:0000256" key="1">
    <source>
        <dbReference type="SAM" id="Phobius"/>
    </source>
</evidence>
<evidence type="ECO:0008006" key="4">
    <source>
        <dbReference type="Google" id="ProtNLM"/>
    </source>
</evidence>
<keyword evidence="1" id="KW-1133">Transmembrane helix</keyword>
<protein>
    <recommendedName>
        <fullName evidence="4">Alpha/beta hydrolase</fullName>
    </recommendedName>
</protein>
<feature type="transmembrane region" description="Helical" evidence="1">
    <location>
        <begin position="27"/>
        <end position="44"/>
    </location>
</feature>
<reference evidence="2" key="1">
    <citation type="journal article" date="2014" name="Int. J. Syst. Evol. Microbiol.">
        <title>Complete genome of a new Firmicutes species belonging to the dominant human colonic microbiota ('Ruminococcus bicirculans') reveals two chromosomes and a selective capacity to utilize plant glucans.</title>
        <authorList>
            <consortium name="NISC Comparative Sequencing Program"/>
            <person name="Wegmann U."/>
            <person name="Louis P."/>
            <person name="Goesmann A."/>
            <person name="Henrissat B."/>
            <person name="Duncan S.H."/>
            <person name="Flint H.J."/>
        </authorList>
    </citation>
    <scope>NUCLEOTIDE SEQUENCE</scope>
    <source>
        <strain evidence="2">NBRC 108219</strain>
    </source>
</reference>
<gene>
    <name evidence="2" type="ORF">GCM10007853_29270</name>
</gene>
<evidence type="ECO:0000313" key="3">
    <source>
        <dbReference type="Proteomes" id="UP001161391"/>
    </source>
</evidence>
<organism evidence="2 3">
    <name type="scientific">Algimonas ampicilliniresistens</name>
    <dbReference type="NCBI Taxonomy" id="1298735"/>
    <lineage>
        <taxon>Bacteria</taxon>
        <taxon>Pseudomonadati</taxon>
        <taxon>Pseudomonadota</taxon>
        <taxon>Alphaproteobacteria</taxon>
        <taxon>Maricaulales</taxon>
        <taxon>Robiginitomaculaceae</taxon>
        <taxon>Algimonas</taxon>
    </lineage>
</organism>